<feature type="binding site" evidence="2">
    <location>
        <position position="49"/>
    </location>
    <ligand>
        <name>substrate</name>
    </ligand>
</feature>
<name>A0A9Q4C3U4_9EURY</name>
<feature type="binding site" evidence="2">
    <location>
        <position position="32"/>
    </location>
    <ligand>
        <name>Mg(2+)</name>
        <dbReference type="ChEBI" id="CHEBI:18420"/>
    </ligand>
</feature>
<protein>
    <recommendedName>
        <fullName evidence="2">Tritrans,polycis-undecaprenyl-diphosphate synthase (geranylgeranyl-diphosphate specific)</fullName>
        <ecNumber evidence="2">2.5.1.89</ecNumber>
    </recommendedName>
    <alternativeName>
        <fullName evidence="2">Undecaprenyl diphosphate synthase</fullName>
        <shortName evidence="2">UDS</shortName>
    </alternativeName>
    <alternativeName>
        <fullName evidence="2">Undecaprenyl pyrophosphate synthase</fullName>
        <shortName evidence="2">UPP synthase</shortName>
    </alternativeName>
</protein>
<keyword evidence="1 2" id="KW-0808">Transferase</keyword>
<feature type="compositionally biased region" description="Basic and acidic residues" evidence="3">
    <location>
        <begin position="40"/>
        <end position="56"/>
    </location>
</feature>
<evidence type="ECO:0000256" key="3">
    <source>
        <dbReference type="SAM" id="MobiDB-lite"/>
    </source>
</evidence>
<feature type="active site" evidence="2">
    <location>
        <position position="32"/>
    </location>
</feature>
<dbReference type="Proteomes" id="UP001149411">
    <property type="component" value="Unassembled WGS sequence"/>
</dbReference>
<dbReference type="GO" id="GO:0016094">
    <property type="term" value="P:polyprenol biosynthetic process"/>
    <property type="evidence" value="ECO:0007669"/>
    <property type="project" value="TreeGrafter"/>
</dbReference>
<feature type="binding site" evidence="2">
    <location>
        <begin position="206"/>
        <end position="208"/>
    </location>
    <ligand>
        <name>substrate</name>
    </ligand>
</feature>
<sequence length="265" mass="30014">MLKDIALGVYEAYLERKLSSTEVPRHLAVVQDGNRRYARTKGDEPEEGHSEGAQKTERVLDWAYEAGIEELTLYAFSTENFGRDGDELERLFDIIAEKLNELAESDEVHERNVRVRGIGDIERLPERVREAVSHVEEETRGYDARRINIALAYGGREEIVEAARRLGRDVEDGIVSPESIGSSTVESRLRLRSEVDLFVRTGGERRTSNFLPWQARGAEAQVYFCDSYWPGFERHEFLKAVVSYNDEGGSTTTTRAPLASEEPAD</sequence>
<evidence type="ECO:0000313" key="4">
    <source>
        <dbReference type="EMBL" id="MCX2819360.1"/>
    </source>
</evidence>
<dbReference type="GO" id="GO:0000287">
    <property type="term" value="F:magnesium ion binding"/>
    <property type="evidence" value="ECO:0007669"/>
    <property type="project" value="UniProtKB-UniRule"/>
</dbReference>
<dbReference type="AlphaFoldDB" id="A0A9Q4C3U4"/>
<dbReference type="PANTHER" id="PTHR10291">
    <property type="entry name" value="DEHYDRODOLICHYL DIPHOSPHATE SYNTHASE FAMILY MEMBER"/>
    <property type="match status" value="1"/>
</dbReference>
<reference evidence="4" key="1">
    <citation type="submission" date="2022-09" db="EMBL/GenBank/DDBJ databases">
        <title>Haloadaptaus new haloarchaeum isolated from saline soil.</title>
        <authorList>
            <person name="Duran-Viseras A."/>
            <person name="Sanchez-Porro C."/>
            <person name="Ventosa A."/>
        </authorList>
    </citation>
    <scope>NUCLEOTIDE SEQUENCE</scope>
    <source>
        <strain evidence="4">F3-133</strain>
    </source>
</reference>
<comment type="subunit">
    <text evidence="2">Homodimer.</text>
</comment>
<dbReference type="Gene3D" id="3.40.1180.10">
    <property type="entry name" value="Decaprenyl diphosphate synthase-like"/>
    <property type="match status" value="1"/>
</dbReference>
<comment type="caution">
    <text evidence="4">The sequence shown here is derived from an EMBL/GenBank/DDBJ whole genome shotgun (WGS) entry which is preliminary data.</text>
</comment>
<dbReference type="HAMAP" id="MF_01139">
    <property type="entry name" value="ISPT"/>
    <property type="match status" value="1"/>
</dbReference>
<feature type="binding site" evidence="2">
    <location>
        <begin position="33"/>
        <end position="36"/>
    </location>
    <ligand>
        <name>substrate</name>
    </ligand>
</feature>
<feature type="binding site" evidence="2">
    <location>
        <position position="200"/>
    </location>
    <ligand>
        <name>substrate</name>
    </ligand>
</feature>
<dbReference type="PANTHER" id="PTHR10291:SF43">
    <property type="entry name" value="DEHYDRODOLICHYL DIPHOSPHATE SYNTHASE COMPLEX SUBUNIT DHDDS"/>
    <property type="match status" value="1"/>
</dbReference>
<feature type="binding site" evidence="2">
    <location>
        <position position="81"/>
    </location>
    <ligand>
        <name>substrate</name>
    </ligand>
</feature>
<dbReference type="CDD" id="cd00475">
    <property type="entry name" value="Cis_IPPS"/>
    <property type="match status" value="1"/>
</dbReference>
<dbReference type="NCBIfam" id="TIGR00055">
    <property type="entry name" value="uppS"/>
    <property type="match status" value="1"/>
</dbReference>
<comment type="function">
    <text evidence="2">Catalyzes the sequential condensation of isopentenyl diphosphate (IPP) with geranylgeranyl diphosphate (GGPP) to yield (2Z,6Z,10Z,14Z,18Z,22Z,26Z,30E,34E,38E)-undecaprenyl diphosphate (tritrans,heptacis-UPP). It is probably the precursor of glycosyl carrier lipids.</text>
</comment>
<feature type="active site" description="Proton acceptor" evidence="2">
    <location>
        <position position="80"/>
    </location>
</feature>
<dbReference type="SUPFAM" id="SSF64005">
    <property type="entry name" value="Undecaprenyl diphosphate synthase"/>
    <property type="match status" value="1"/>
</dbReference>
<dbReference type="InterPro" id="IPR018520">
    <property type="entry name" value="UPP_synth-like_CS"/>
</dbReference>
<dbReference type="EC" id="2.5.1.89" evidence="2"/>
<organism evidence="4 5">
    <name type="scientific">Halorutilus salinus</name>
    <dbReference type="NCBI Taxonomy" id="2487751"/>
    <lineage>
        <taxon>Archaea</taxon>
        <taxon>Methanobacteriati</taxon>
        <taxon>Methanobacteriota</taxon>
        <taxon>Stenosarchaea group</taxon>
        <taxon>Halobacteria</taxon>
        <taxon>Halorutilales</taxon>
        <taxon>Halorutilaceae</taxon>
        <taxon>Halorutilus</taxon>
    </lineage>
</organism>
<keyword evidence="5" id="KW-1185">Reference proteome</keyword>
<dbReference type="EMBL" id="RKLV01000007">
    <property type="protein sequence ID" value="MCX2819360.1"/>
    <property type="molecule type" value="Genomic_DNA"/>
</dbReference>
<feature type="region of interest" description="Disordered" evidence="3">
    <location>
        <begin position="34"/>
        <end position="56"/>
    </location>
</feature>
<evidence type="ECO:0000256" key="2">
    <source>
        <dbReference type="HAMAP-Rule" id="MF_01139"/>
    </source>
</evidence>
<comment type="cofactor">
    <cofactor evidence="2">
        <name>Mg(2+)</name>
        <dbReference type="ChEBI" id="CHEBI:18420"/>
    </cofactor>
    <text evidence="2">Binds 2 magnesium ions per subunit.</text>
</comment>
<dbReference type="Pfam" id="PF01255">
    <property type="entry name" value="Prenyltransf"/>
    <property type="match status" value="1"/>
</dbReference>
<feature type="binding site" evidence="2">
    <location>
        <begin position="77"/>
        <end position="79"/>
    </location>
    <ligand>
        <name>substrate</name>
    </ligand>
</feature>
<proteinExistence type="inferred from homology"/>
<dbReference type="InterPro" id="IPR001441">
    <property type="entry name" value="UPP_synth-like"/>
</dbReference>
<accession>A0A9Q4C3U4</accession>
<comment type="similarity">
    <text evidence="2">Belongs to the UPP synthase family.</text>
</comment>
<keyword evidence="2" id="KW-0479">Metal-binding</keyword>
<keyword evidence="2" id="KW-0460">Magnesium</keyword>
<dbReference type="InterPro" id="IPR036424">
    <property type="entry name" value="UPP_synth-like_sf"/>
</dbReference>
<gene>
    <name evidence="2 4" type="primary">uppS</name>
    <name evidence="4" type="ORF">EGH25_08345</name>
</gene>
<comment type="caution">
    <text evidence="2">Lacks conserved residue(s) required for the propagation of feature annotation.</text>
</comment>
<dbReference type="RefSeq" id="WP_266087543.1">
    <property type="nucleotide sequence ID" value="NZ_RKLV01000007.1"/>
</dbReference>
<evidence type="ECO:0000313" key="5">
    <source>
        <dbReference type="Proteomes" id="UP001149411"/>
    </source>
</evidence>
<dbReference type="GO" id="GO:0045547">
    <property type="term" value="F:ditrans,polycis-polyprenyl diphosphate synthase [(2E,6E)-farnesyl diphosphate specific] activity"/>
    <property type="evidence" value="ECO:0007669"/>
    <property type="project" value="TreeGrafter"/>
</dbReference>
<feature type="binding site" evidence="2">
    <location>
        <position position="83"/>
    </location>
    <ligand>
        <name>substrate</name>
    </ligand>
</feature>
<dbReference type="PROSITE" id="PS01066">
    <property type="entry name" value="UPP_SYNTHASE"/>
    <property type="match status" value="1"/>
</dbReference>
<feature type="binding site" evidence="2">
    <location>
        <position position="219"/>
    </location>
    <ligand>
        <name>Mg(2+)</name>
        <dbReference type="ChEBI" id="CHEBI:18420"/>
    </ligand>
</feature>
<comment type="catalytic activity">
    <reaction evidence="2">
        <text>geranylgeranyl diphosphate + 7 isopentenyl diphosphate = tri-trans,hepta-cis-undecaprenyl diphosphate + 7 diphosphate</text>
        <dbReference type="Rhea" id="RHEA:27622"/>
        <dbReference type="ChEBI" id="CHEBI:33019"/>
        <dbReference type="ChEBI" id="CHEBI:57533"/>
        <dbReference type="ChEBI" id="CHEBI:60388"/>
        <dbReference type="ChEBI" id="CHEBI:128769"/>
        <dbReference type="EC" id="2.5.1.89"/>
    </reaction>
</comment>
<evidence type="ECO:0000256" key="1">
    <source>
        <dbReference type="ARBA" id="ARBA00022679"/>
    </source>
</evidence>